<dbReference type="VEuPathDB" id="FungiDB:FVEG_13410"/>
<dbReference type="AlphaFoldDB" id="W7MVS4"/>
<feature type="region of interest" description="Disordered" evidence="1">
    <location>
        <begin position="23"/>
        <end position="57"/>
    </location>
</feature>
<dbReference type="RefSeq" id="XP_018761594.1">
    <property type="nucleotide sequence ID" value="XM_018902780.1"/>
</dbReference>
<proteinExistence type="predicted"/>
<evidence type="ECO:0000313" key="3">
    <source>
        <dbReference type="Proteomes" id="UP000009096"/>
    </source>
</evidence>
<reference evidence="2 3" key="1">
    <citation type="journal article" date="2010" name="Nature">
        <title>Comparative genomics reveals mobile pathogenicity chromosomes in Fusarium.</title>
        <authorList>
            <person name="Ma L.J."/>
            <person name="van der Does H.C."/>
            <person name="Borkovich K.A."/>
            <person name="Coleman J.J."/>
            <person name="Daboussi M.J."/>
            <person name="Di Pietro A."/>
            <person name="Dufresne M."/>
            <person name="Freitag M."/>
            <person name="Grabherr M."/>
            <person name="Henrissat B."/>
            <person name="Houterman P.M."/>
            <person name="Kang S."/>
            <person name="Shim W.B."/>
            <person name="Woloshuk C."/>
            <person name="Xie X."/>
            <person name="Xu J.R."/>
            <person name="Antoniw J."/>
            <person name="Baker S.E."/>
            <person name="Bluhm B.H."/>
            <person name="Breakspear A."/>
            <person name="Brown D.W."/>
            <person name="Butchko R.A."/>
            <person name="Chapman S."/>
            <person name="Coulson R."/>
            <person name="Coutinho P.M."/>
            <person name="Danchin E.G."/>
            <person name="Diener A."/>
            <person name="Gale L.R."/>
            <person name="Gardiner D.M."/>
            <person name="Goff S."/>
            <person name="Hammond-Kosack K.E."/>
            <person name="Hilburn K."/>
            <person name="Hua-Van A."/>
            <person name="Jonkers W."/>
            <person name="Kazan K."/>
            <person name="Kodira C.D."/>
            <person name="Koehrsen M."/>
            <person name="Kumar L."/>
            <person name="Lee Y.H."/>
            <person name="Li L."/>
            <person name="Manners J.M."/>
            <person name="Miranda-Saavedra D."/>
            <person name="Mukherjee M."/>
            <person name="Park G."/>
            <person name="Park J."/>
            <person name="Park S.Y."/>
            <person name="Proctor R.H."/>
            <person name="Regev A."/>
            <person name="Ruiz-Roldan M.C."/>
            <person name="Sain D."/>
            <person name="Sakthikumar S."/>
            <person name="Sykes S."/>
            <person name="Schwartz D.C."/>
            <person name="Turgeon B.G."/>
            <person name="Wapinski I."/>
            <person name="Yoder O."/>
            <person name="Young S."/>
            <person name="Zeng Q."/>
            <person name="Zhou S."/>
            <person name="Galagan J."/>
            <person name="Cuomo C.A."/>
            <person name="Kistler H.C."/>
            <person name="Rep M."/>
        </authorList>
    </citation>
    <scope>NUCLEOTIDE SEQUENCE [LARGE SCALE GENOMIC DNA]</scope>
    <source>
        <strain evidence="3">M3125 / FGSC 7600</strain>
    </source>
</reference>
<name>W7MVS4_GIBM7</name>
<evidence type="ECO:0008006" key="4">
    <source>
        <dbReference type="Google" id="ProtNLM"/>
    </source>
</evidence>
<evidence type="ECO:0000256" key="1">
    <source>
        <dbReference type="SAM" id="MobiDB-lite"/>
    </source>
</evidence>
<dbReference type="OrthoDB" id="5326346at2759"/>
<keyword evidence="3" id="KW-1185">Reference proteome</keyword>
<dbReference type="EMBL" id="CM000585">
    <property type="protein sequence ID" value="EWG55403.1"/>
    <property type="molecule type" value="Genomic_DNA"/>
</dbReference>
<sequence>MKPSLLVFNPHGDMDLILRQSRAQRIQKATHGSSSSDGANEEPSGYTTATEGKVGHEQGPLVEFKNISSFIHTVEDLRDMGSLNEHGQHIELRYRVSSAHLALASPVFKAMVDRSSATIDLSSRSKSGFSQYAEALLILLDVIHGHHKSVPKAMSLELLIELWRLIDSHQCHEAVEMFVDHWVASVIDKDKIKESGLETNMSRLYISWVFAKGEYFDLLVHDILGSSVGPIQTDLPLPARILESLEHRKQTIMDQGLKRIYGLLEKLWTCRCSSEDPCALALGRLMKGMRRFGLEIPRPANRPFNEKSFVQLCDFTNRINLKPDEHPYMCHVPRLRRQMSYWKKEMSEQDICDGVRFRDFKVAQSTQGGNEPSHKRKREASVIITNTRVCT</sequence>
<evidence type="ECO:0000313" key="2">
    <source>
        <dbReference type="EMBL" id="EWG55403.1"/>
    </source>
</evidence>
<dbReference type="KEGG" id="fvr:FVEG_13410"/>
<dbReference type="GeneID" id="30070764"/>
<accession>W7MVS4</accession>
<dbReference type="Proteomes" id="UP000009096">
    <property type="component" value="Chromosome 8"/>
</dbReference>
<gene>
    <name evidence="2" type="ORF">FVEG_13410</name>
</gene>
<protein>
    <recommendedName>
        <fullName evidence="4">BTB domain-containing protein</fullName>
    </recommendedName>
</protein>
<dbReference type="EMBL" id="DS022264">
    <property type="protein sequence ID" value="EWG55403.1"/>
    <property type="molecule type" value="Genomic_DNA"/>
</dbReference>
<organism evidence="2 3">
    <name type="scientific">Gibberella moniliformis (strain M3125 / FGSC 7600)</name>
    <name type="common">Maize ear and stalk rot fungus</name>
    <name type="synonym">Fusarium verticillioides</name>
    <dbReference type="NCBI Taxonomy" id="334819"/>
    <lineage>
        <taxon>Eukaryota</taxon>
        <taxon>Fungi</taxon>
        <taxon>Dikarya</taxon>
        <taxon>Ascomycota</taxon>
        <taxon>Pezizomycotina</taxon>
        <taxon>Sordariomycetes</taxon>
        <taxon>Hypocreomycetidae</taxon>
        <taxon>Hypocreales</taxon>
        <taxon>Nectriaceae</taxon>
        <taxon>Fusarium</taxon>
        <taxon>Fusarium fujikuroi species complex</taxon>
    </lineage>
</organism>